<keyword evidence="2" id="KW-0547">Nucleotide-binding</keyword>
<feature type="compositionally biased region" description="Polar residues" evidence="5">
    <location>
        <begin position="91"/>
        <end position="101"/>
    </location>
</feature>
<evidence type="ECO:0000313" key="6">
    <source>
        <dbReference type="EMBL" id="CAK9149626.1"/>
    </source>
</evidence>
<dbReference type="InterPro" id="IPR052059">
    <property type="entry name" value="CR_Ser/Thr_kinase"/>
</dbReference>
<dbReference type="AlphaFoldDB" id="A0ABC8RXC3"/>
<dbReference type="GO" id="GO:0005524">
    <property type="term" value="F:ATP binding"/>
    <property type="evidence" value="ECO:0007669"/>
    <property type="project" value="UniProtKB-KW"/>
</dbReference>
<keyword evidence="3" id="KW-0418">Kinase</keyword>
<sequence length="157" mass="17241">FISQESQISMVEWVWELYGTGKVLEAADQKLCGGFDEKEMECLLVVGLWCAHPNYNLRPSTRQATLVLNFESPLPDLPSKMPLCPTVFRPPSTSNMSESVFSSSDGTSTTATSVSKSSQIQVEVTQPEDTRRAYTYNASSWKPSADITPSGSLSYTA</sequence>
<evidence type="ECO:0000256" key="3">
    <source>
        <dbReference type="ARBA" id="ARBA00022777"/>
    </source>
</evidence>
<protein>
    <submittedName>
        <fullName evidence="6">Uncharacterized protein</fullName>
    </submittedName>
</protein>
<feature type="region of interest" description="Disordered" evidence="5">
    <location>
        <begin position="88"/>
        <end position="129"/>
    </location>
</feature>
<keyword evidence="7" id="KW-1185">Reference proteome</keyword>
<gene>
    <name evidence="6" type="ORF">ILEXP_LOCUS17684</name>
</gene>
<dbReference type="EMBL" id="CAUOFW020001909">
    <property type="protein sequence ID" value="CAK9149626.1"/>
    <property type="molecule type" value="Genomic_DNA"/>
</dbReference>
<proteinExistence type="predicted"/>
<feature type="compositionally biased region" description="Low complexity" evidence="5">
    <location>
        <begin position="102"/>
        <end position="118"/>
    </location>
</feature>
<accession>A0ABC8RXC3</accession>
<feature type="non-terminal residue" evidence="6">
    <location>
        <position position="1"/>
    </location>
</feature>
<evidence type="ECO:0000313" key="7">
    <source>
        <dbReference type="Proteomes" id="UP001642360"/>
    </source>
</evidence>
<evidence type="ECO:0000256" key="2">
    <source>
        <dbReference type="ARBA" id="ARBA00022741"/>
    </source>
</evidence>
<dbReference type="PANTHER" id="PTHR47973">
    <property type="entry name" value="CYSTEINE-RICH RECEPTOR-LIKE PROTEIN KINASE 3"/>
    <property type="match status" value="1"/>
</dbReference>
<keyword evidence="1" id="KW-0808">Transferase</keyword>
<organism evidence="6 7">
    <name type="scientific">Ilex paraguariensis</name>
    <name type="common">yerba mate</name>
    <dbReference type="NCBI Taxonomy" id="185542"/>
    <lineage>
        <taxon>Eukaryota</taxon>
        <taxon>Viridiplantae</taxon>
        <taxon>Streptophyta</taxon>
        <taxon>Embryophyta</taxon>
        <taxon>Tracheophyta</taxon>
        <taxon>Spermatophyta</taxon>
        <taxon>Magnoliopsida</taxon>
        <taxon>eudicotyledons</taxon>
        <taxon>Gunneridae</taxon>
        <taxon>Pentapetalae</taxon>
        <taxon>asterids</taxon>
        <taxon>campanulids</taxon>
        <taxon>Aquifoliales</taxon>
        <taxon>Aquifoliaceae</taxon>
        <taxon>Ilex</taxon>
    </lineage>
</organism>
<evidence type="ECO:0000256" key="1">
    <source>
        <dbReference type="ARBA" id="ARBA00022679"/>
    </source>
</evidence>
<dbReference type="Gene3D" id="1.10.510.10">
    <property type="entry name" value="Transferase(Phosphotransferase) domain 1"/>
    <property type="match status" value="1"/>
</dbReference>
<evidence type="ECO:0000256" key="5">
    <source>
        <dbReference type="SAM" id="MobiDB-lite"/>
    </source>
</evidence>
<dbReference type="GO" id="GO:0016301">
    <property type="term" value="F:kinase activity"/>
    <property type="evidence" value="ECO:0007669"/>
    <property type="project" value="UniProtKB-KW"/>
</dbReference>
<evidence type="ECO:0000256" key="4">
    <source>
        <dbReference type="ARBA" id="ARBA00022840"/>
    </source>
</evidence>
<dbReference type="Proteomes" id="UP001642360">
    <property type="component" value="Unassembled WGS sequence"/>
</dbReference>
<keyword evidence="4" id="KW-0067">ATP-binding</keyword>
<reference evidence="6 7" key="1">
    <citation type="submission" date="2024-02" db="EMBL/GenBank/DDBJ databases">
        <authorList>
            <person name="Vignale AGUSTIN F."/>
            <person name="Sosa J E."/>
            <person name="Modenutti C."/>
        </authorList>
    </citation>
    <scope>NUCLEOTIDE SEQUENCE [LARGE SCALE GENOMIC DNA]</scope>
</reference>
<comment type="caution">
    <text evidence="6">The sequence shown here is derived from an EMBL/GenBank/DDBJ whole genome shotgun (WGS) entry which is preliminary data.</text>
</comment>
<name>A0ABC8RXC3_9AQUA</name>